<comment type="caution">
    <text evidence="1">The sequence shown here is derived from an EMBL/GenBank/DDBJ whole genome shotgun (WGS) entry which is preliminary data.</text>
</comment>
<name>A0ABS3NJP4_9GAMM</name>
<proteinExistence type="predicted"/>
<reference evidence="1 2" key="1">
    <citation type="submission" date="2021-03" db="EMBL/GenBank/DDBJ databases">
        <authorList>
            <person name="Shang D.-D."/>
            <person name="Du Z.-J."/>
            <person name="Chen G.-J."/>
        </authorList>
    </citation>
    <scope>NUCLEOTIDE SEQUENCE [LARGE SCALE GENOMIC DNA]</scope>
    <source>
        <strain evidence="1 2">F1192</strain>
    </source>
</reference>
<protein>
    <submittedName>
        <fullName evidence="1">Uncharacterized protein</fullName>
    </submittedName>
</protein>
<gene>
    <name evidence="1" type="ORF">J3492_00150</name>
</gene>
<keyword evidence="2" id="KW-1185">Reference proteome</keyword>
<dbReference type="Proteomes" id="UP000664554">
    <property type="component" value="Unassembled WGS sequence"/>
</dbReference>
<evidence type="ECO:0000313" key="2">
    <source>
        <dbReference type="Proteomes" id="UP000664554"/>
    </source>
</evidence>
<sequence>MNNQTEQLSRRDQLAAAVMQGVITANAGKQVTSYAMAESAVKHADALIKALDSHE</sequence>
<organism evidence="1 2">
    <name type="scientific">Psychrobacter coccoides</name>
    <dbReference type="NCBI Taxonomy" id="2818440"/>
    <lineage>
        <taxon>Bacteria</taxon>
        <taxon>Pseudomonadati</taxon>
        <taxon>Pseudomonadota</taxon>
        <taxon>Gammaproteobacteria</taxon>
        <taxon>Moraxellales</taxon>
        <taxon>Moraxellaceae</taxon>
        <taxon>Psychrobacter</taxon>
    </lineage>
</organism>
<dbReference type="EMBL" id="JAGBKM010000001">
    <property type="protein sequence ID" value="MBO1529624.1"/>
    <property type="molecule type" value="Genomic_DNA"/>
</dbReference>
<accession>A0ABS3NJP4</accession>
<evidence type="ECO:0000313" key="1">
    <source>
        <dbReference type="EMBL" id="MBO1529624.1"/>
    </source>
</evidence>
<dbReference type="RefSeq" id="WP_207988497.1">
    <property type="nucleotide sequence ID" value="NZ_JAGBKM010000001.1"/>
</dbReference>